<organism evidence="1 2">
    <name type="scientific">Chryseobacterium artocarpi</name>
    <dbReference type="NCBI Taxonomy" id="1414727"/>
    <lineage>
        <taxon>Bacteria</taxon>
        <taxon>Pseudomonadati</taxon>
        <taxon>Bacteroidota</taxon>
        <taxon>Flavobacteriia</taxon>
        <taxon>Flavobacteriales</taxon>
        <taxon>Weeksellaceae</taxon>
        <taxon>Chryseobacterium group</taxon>
        <taxon>Chryseobacterium</taxon>
    </lineage>
</organism>
<name>A0A1B8ZL29_9FLAO</name>
<accession>A0A1B8ZL29</accession>
<gene>
    <name evidence="1" type="ORF">BBI01_09165</name>
</gene>
<reference evidence="1 2" key="1">
    <citation type="submission" date="2016-07" db="EMBL/GenBank/DDBJ databases">
        <authorList>
            <person name="Jeong J.-J."/>
            <person name="Kim D.W."/>
            <person name="Sang M.K."/>
            <person name="Choi I.-G."/>
            <person name="Kim K.D."/>
        </authorList>
    </citation>
    <scope>NUCLEOTIDE SEQUENCE [LARGE SCALE GENOMIC DNA]</scope>
    <source>
        <strain evidence="1 2">UTM-3</strain>
    </source>
</reference>
<dbReference type="OrthoDB" id="10003593at2"/>
<dbReference type="AlphaFoldDB" id="A0A1B8ZL29"/>
<comment type="caution">
    <text evidence="1">The sequence shown here is derived from an EMBL/GenBank/DDBJ whole genome shotgun (WGS) entry which is preliminary data.</text>
</comment>
<dbReference type="EMBL" id="MAYH01000023">
    <property type="protein sequence ID" value="OCA72296.1"/>
    <property type="molecule type" value="Genomic_DNA"/>
</dbReference>
<proteinExistence type="predicted"/>
<dbReference type="Proteomes" id="UP000092651">
    <property type="component" value="Unassembled WGS sequence"/>
</dbReference>
<dbReference type="RefSeq" id="WP_065394520.1">
    <property type="nucleotide sequence ID" value="NZ_MAYH01000023.1"/>
</dbReference>
<keyword evidence="2" id="KW-1185">Reference proteome</keyword>
<protein>
    <submittedName>
        <fullName evidence="1">Uncharacterized protein</fullName>
    </submittedName>
</protein>
<sequence>MSKILFFFCFGFGFLASAQEKKQDSGVYEYKRRIFYPYDCSCLGKVIYKELSVFLVDCGPT</sequence>
<evidence type="ECO:0000313" key="1">
    <source>
        <dbReference type="EMBL" id="OCA72296.1"/>
    </source>
</evidence>
<evidence type="ECO:0000313" key="2">
    <source>
        <dbReference type="Proteomes" id="UP000092651"/>
    </source>
</evidence>